<comment type="subunit">
    <text evidence="11">Heterotrimer of RecB, RecC and RecD. All subunits contribute to DNA-binding.</text>
</comment>
<dbReference type="GO" id="GO:0009338">
    <property type="term" value="C:exodeoxyribonuclease V complex"/>
    <property type="evidence" value="ECO:0007669"/>
    <property type="project" value="InterPro"/>
</dbReference>
<evidence type="ECO:0000256" key="8">
    <source>
        <dbReference type="ARBA" id="ARBA00023125"/>
    </source>
</evidence>
<dbReference type="AlphaFoldDB" id="A0A561Q3C9"/>
<dbReference type="HAMAP" id="MF_01487">
    <property type="entry name" value="RecD"/>
    <property type="match status" value="1"/>
</dbReference>
<dbReference type="Proteomes" id="UP000320811">
    <property type="component" value="Unassembled WGS sequence"/>
</dbReference>
<keyword evidence="4 11" id="KW-0378">Hydrolase</keyword>
<evidence type="ECO:0000256" key="1">
    <source>
        <dbReference type="ARBA" id="ARBA00022722"/>
    </source>
</evidence>
<dbReference type="GO" id="GO:0005524">
    <property type="term" value="F:ATP binding"/>
    <property type="evidence" value="ECO:0007669"/>
    <property type="project" value="UniProtKB-UniRule"/>
</dbReference>
<dbReference type="InterPro" id="IPR049550">
    <property type="entry name" value="RecD_N"/>
</dbReference>
<evidence type="ECO:0000256" key="2">
    <source>
        <dbReference type="ARBA" id="ARBA00022741"/>
    </source>
</evidence>
<evidence type="ECO:0000256" key="9">
    <source>
        <dbReference type="ARBA" id="ARBA00023204"/>
    </source>
</evidence>
<dbReference type="GO" id="GO:0017116">
    <property type="term" value="F:single-stranded DNA helicase activity"/>
    <property type="evidence" value="ECO:0007669"/>
    <property type="project" value="TreeGrafter"/>
</dbReference>
<protein>
    <recommendedName>
        <fullName evidence="11">RecBCD enzyme subunit RecD</fullName>
        <ecNumber evidence="11">5.6.2.3</ecNumber>
    </recommendedName>
    <alternativeName>
        <fullName evidence="11">DNA 5'-3' helicase subunit RecD</fullName>
    </alternativeName>
    <alternativeName>
        <fullName evidence="11">Exonuclease V subunit RecD</fullName>
        <shortName evidence="11">ExoV subunit RecD</shortName>
    </alternativeName>
    <alternativeName>
        <fullName evidence="11">Helicase/nuclease RecBCD subunit RecD</fullName>
    </alternativeName>
</protein>
<dbReference type="Pfam" id="PF21185">
    <property type="entry name" value="RecD_N"/>
    <property type="match status" value="1"/>
</dbReference>
<dbReference type="SUPFAM" id="SSF52540">
    <property type="entry name" value="P-loop containing nucleoside triphosphate hydrolases"/>
    <property type="match status" value="1"/>
</dbReference>
<dbReference type="GO" id="GO:0043139">
    <property type="term" value="F:5'-3' DNA helicase activity"/>
    <property type="evidence" value="ECO:0007669"/>
    <property type="project" value="UniProtKB-UniRule"/>
</dbReference>
<dbReference type="GO" id="GO:0000724">
    <property type="term" value="P:double-strand break repair via homologous recombination"/>
    <property type="evidence" value="ECO:0007669"/>
    <property type="project" value="UniProtKB-UniRule"/>
</dbReference>
<dbReference type="Pfam" id="PF13538">
    <property type="entry name" value="UvrD_C_2"/>
    <property type="match status" value="1"/>
</dbReference>
<dbReference type="EC" id="5.6.2.3" evidence="11"/>
<sequence length="621" mass="69767">MKQKKLYFNLFKWPERMRNIPTLNDVHQQFAEYFDIPALKPYAYLLSKKGSEGHICLHLDKIKEEQENLPESYQKIATGKEILESIPLVGLQGNDKQPFVVYQDRLYLQRYFRYETNFLQRIKAFLAAEKTLLPERMALLQNQQPLISKLFAGGAINDGSDLADWQLAAAITGVLNNFTIITGGPGTGKTTTVAKILAILFATDPRLKVALAAPTGKAAARMAESLRNTNLEVDASISQQFRQLQPATIHRLLKSISGSPYFRHNKTNPLNYDVVIVDECSMIDVALFAKLLDAIHPDTRLILLGDKDQLASVEAGSLFGDLCQAQEPLNGFSAERRRFINSFITDEQRHIPASHEQQESHHPLFQHLVELRRSHRFTGNTGIGKFSKAIIANQVPVIQSFFPPSADEQVVIDPNADVKLFEDFIARYAAFIQEQDIASALKLLNAQRVLTAVREGPQGLYTVNKQIEKYLYDKKLITAHSEFYENRPVILTRNYYEHGLFNGDTGIIRADENGVLMAWFEDSTGALKAVLPGYLTQAETAFAMTIHKSQGSEFGEVLVLLPDTTDVPILTRELLYTAVSRARHKVYVQGSPEVILMAAERFVERASGIAARFREVAENAD</sequence>
<dbReference type="PANTHER" id="PTHR43788:SF6">
    <property type="entry name" value="DNA HELICASE B"/>
    <property type="match status" value="1"/>
</dbReference>
<keyword evidence="1 11" id="KW-0540">Nuclease</keyword>
<dbReference type="PANTHER" id="PTHR43788">
    <property type="entry name" value="DNA2/NAM7 HELICASE FAMILY MEMBER"/>
    <property type="match status" value="1"/>
</dbReference>
<keyword evidence="6 11" id="KW-0269">Exonuclease</keyword>
<dbReference type="InterPro" id="IPR006344">
    <property type="entry name" value="RecD"/>
</dbReference>
<dbReference type="CDD" id="cd18809">
    <property type="entry name" value="SF1_C_RecD"/>
    <property type="match status" value="1"/>
</dbReference>
<dbReference type="GO" id="GO:0008854">
    <property type="term" value="F:exodeoxyribonuclease V activity"/>
    <property type="evidence" value="ECO:0007669"/>
    <property type="project" value="InterPro"/>
</dbReference>
<keyword evidence="3 11" id="KW-0227">DNA damage</keyword>
<dbReference type="GO" id="GO:0016887">
    <property type="term" value="F:ATP hydrolysis activity"/>
    <property type="evidence" value="ECO:0007669"/>
    <property type="project" value="RHEA"/>
</dbReference>
<comment type="catalytic activity">
    <reaction evidence="11">
        <text>ATP + H2O = ADP + phosphate + H(+)</text>
        <dbReference type="Rhea" id="RHEA:13065"/>
        <dbReference type="ChEBI" id="CHEBI:15377"/>
        <dbReference type="ChEBI" id="CHEBI:15378"/>
        <dbReference type="ChEBI" id="CHEBI:30616"/>
        <dbReference type="ChEBI" id="CHEBI:43474"/>
        <dbReference type="ChEBI" id="CHEBI:456216"/>
        <dbReference type="EC" id="5.6.2.3"/>
    </reaction>
</comment>
<keyword evidence="2 11" id="KW-0547">Nucleotide-binding</keyword>
<evidence type="ECO:0000313" key="14">
    <source>
        <dbReference type="Proteomes" id="UP000320811"/>
    </source>
</evidence>
<evidence type="ECO:0000259" key="12">
    <source>
        <dbReference type="SMART" id="SM00382"/>
    </source>
</evidence>
<keyword evidence="14" id="KW-1185">Reference proteome</keyword>
<organism evidence="13 14">
    <name type="scientific">Chitinophaga polysaccharea</name>
    <dbReference type="NCBI Taxonomy" id="1293035"/>
    <lineage>
        <taxon>Bacteria</taxon>
        <taxon>Pseudomonadati</taxon>
        <taxon>Bacteroidota</taxon>
        <taxon>Chitinophagia</taxon>
        <taxon>Chitinophagales</taxon>
        <taxon>Chitinophagaceae</taxon>
        <taxon>Chitinophaga</taxon>
    </lineage>
</organism>
<keyword evidence="10 11" id="KW-0413">Isomerase</keyword>
<keyword evidence="9 11" id="KW-0234">DNA repair</keyword>
<evidence type="ECO:0000256" key="4">
    <source>
        <dbReference type="ARBA" id="ARBA00022801"/>
    </source>
</evidence>
<dbReference type="GO" id="GO:0003677">
    <property type="term" value="F:DNA binding"/>
    <property type="evidence" value="ECO:0007669"/>
    <property type="project" value="UniProtKB-UniRule"/>
</dbReference>
<proteinExistence type="inferred from homology"/>
<evidence type="ECO:0000256" key="10">
    <source>
        <dbReference type="ARBA" id="ARBA00023235"/>
    </source>
</evidence>
<comment type="caution">
    <text evidence="13">The sequence shown here is derived from an EMBL/GenBank/DDBJ whole genome shotgun (WGS) entry which is preliminary data.</text>
</comment>
<comment type="function">
    <text evidence="11">A helicase/nuclease that prepares dsDNA breaks (DSB) for recombinational DNA repair. Binds to DSBs and unwinds DNA via a highly rapid and processive ATP-dependent bidirectional helicase activity. Unwinds dsDNA until it encounters a Chi (crossover hotspot instigator) sequence from the 3' direction. Cuts ssDNA a few nucleotides 3' to the Chi site. The properties and activities of the enzyme are changed at Chi. The Chi-altered holoenzyme produces a long 3'-ssDNA overhang and facilitates RecA-binding to the ssDNA for homologous DNA recombination and repair. Holoenzyme degrades any linearized DNA that is unable to undergo homologous recombination. In the holoenzyme this subunit has ssDNA-dependent ATPase and 5'-3' helicase activity. When added to pre-assembled RecBC greatly stimulates nuclease activity and augments holoenzyme processivity. Negatively regulates the RecA-loading ability of RecBCD.</text>
</comment>
<gene>
    <name evidence="11" type="primary">recD</name>
    <name evidence="13" type="ORF">FHW36_101796</name>
</gene>
<accession>A0A561Q3C9</accession>
<dbReference type="SMART" id="SM00382">
    <property type="entry name" value="AAA"/>
    <property type="match status" value="1"/>
</dbReference>
<dbReference type="InterPro" id="IPR027417">
    <property type="entry name" value="P-loop_NTPase"/>
</dbReference>
<keyword evidence="8 11" id="KW-0238">DNA-binding</keyword>
<dbReference type="NCBIfam" id="TIGR01447">
    <property type="entry name" value="recD"/>
    <property type="match status" value="1"/>
</dbReference>
<name>A0A561Q3C9_9BACT</name>
<dbReference type="Pfam" id="PF13245">
    <property type="entry name" value="AAA_19"/>
    <property type="match status" value="1"/>
</dbReference>
<evidence type="ECO:0000256" key="3">
    <source>
        <dbReference type="ARBA" id="ARBA00022763"/>
    </source>
</evidence>
<feature type="domain" description="AAA+ ATPase" evidence="12">
    <location>
        <begin position="175"/>
        <end position="387"/>
    </location>
</feature>
<comment type="similarity">
    <text evidence="11">Belongs to the RecD family.</text>
</comment>
<dbReference type="InterPro" id="IPR041851">
    <property type="entry name" value="RecD_N_sf"/>
</dbReference>
<feature type="binding site" evidence="11">
    <location>
        <begin position="183"/>
        <end position="190"/>
    </location>
    <ligand>
        <name>ATP</name>
        <dbReference type="ChEBI" id="CHEBI:30616"/>
    </ligand>
</feature>
<evidence type="ECO:0000256" key="11">
    <source>
        <dbReference type="HAMAP-Rule" id="MF_01487"/>
    </source>
</evidence>
<dbReference type="Gene3D" id="3.40.50.300">
    <property type="entry name" value="P-loop containing nucleotide triphosphate hydrolases"/>
    <property type="match status" value="3"/>
</dbReference>
<dbReference type="InterPro" id="IPR003593">
    <property type="entry name" value="AAA+_ATPase"/>
</dbReference>
<dbReference type="Gene3D" id="1.10.10.1020">
    <property type="entry name" value="RecBCD complex, subunit RecD, N-terminal domain"/>
    <property type="match status" value="1"/>
</dbReference>
<dbReference type="EMBL" id="VIWO01000001">
    <property type="protein sequence ID" value="TWF44873.1"/>
    <property type="molecule type" value="Genomic_DNA"/>
</dbReference>
<reference evidence="13 14" key="1">
    <citation type="submission" date="2019-06" db="EMBL/GenBank/DDBJ databases">
        <title>Sorghum-associated microbial communities from plants grown in Nebraska, USA.</title>
        <authorList>
            <person name="Schachtman D."/>
        </authorList>
    </citation>
    <scope>NUCLEOTIDE SEQUENCE [LARGE SCALE GENOMIC DNA]</scope>
    <source>
        <strain evidence="13 14">1209</strain>
    </source>
</reference>
<keyword evidence="5 11" id="KW-0347">Helicase</keyword>
<dbReference type="InterPro" id="IPR050534">
    <property type="entry name" value="Coronavir_polyprotein_1ab"/>
</dbReference>
<dbReference type="CDD" id="cd17933">
    <property type="entry name" value="DEXSc_RecD-like"/>
    <property type="match status" value="1"/>
</dbReference>
<keyword evidence="7 11" id="KW-0067">ATP-binding</keyword>
<dbReference type="InterPro" id="IPR027785">
    <property type="entry name" value="UvrD-like_helicase_C"/>
</dbReference>
<comment type="miscellaneous">
    <text evidence="11">In the RecBCD complex, RecB has a slow 3'-5' helicase, an exonuclease activity and loads RecA onto ssDNA, RecD has a fast 5'-3' helicase activity, while RecC stimulates the ATPase and processivity of the RecB helicase and contributes to recognition of the Chi site.</text>
</comment>
<evidence type="ECO:0000313" key="13">
    <source>
        <dbReference type="EMBL" id="TWF44873.1"/>
    </source>
</evidence>
<evidence type="ECO:0000256" key="6">
    <source>
        <dbReference type="ARBA" id="ARBA00022839"/>
    </source>
</evidence>
<evidence type="ECO:0000256" key="7">
    <source>
        <dbReference type="ARBA" id="ARBA00022840"/>
    </source>
</evidence>
<evidence type="ECO:0000256" key="5">
    <source>
        <dbReference type="ARBA" id="ARBA00022806"/>
    </source>
</evidence>